<dbReference type="EMBL" id="CP001104">
    <property type="protein sequence ID" value="ACR72950.1"/>
    <property type="molecule type" value="Genomic_DNA"/>
</dbReference>
<protein>
    <recommendedName>
        <fullName evidence="4">Lipoprotein</fullName>
    </recommendedName>
</protein>
<gene>
    <name evidence="2" type="ordered locus">EUBELI_01961</name>
</gene>
<evidence type="ECO:0000313" key="2">
    <source>
        <dbReference type="EMBL" id="ACR72950.1"/>
    </source>
</evidence>
<evidence type="ECO:0000313" key="3">
    <source>
        <dbReference type="Proteomes" id="UP000001476"/>
    </source>
</evidence>
<dbReference type="HOGENOM" id="CLU_1052348_0_0_9"/>
<dbReference type="PROSITE" id="PS51257">
    <property type="entry name" value="PROKAR_LIPOPROTEIN"/>
    <property type="match status" value="1"/>
</dbReference>
<keyword evidence="3" id="KW-1185">Reference proteome</keyword>
<reference evidence="2 3" key="1">
    <citation type="journal article" date="2009" name="Proc. Natl. Acad. Sci. U.S.A.">
        <title>Characterizing a model human gut microbiota composed of members of its two dominant bacterial phyla.</title>
        <authorList>
            <person name="Mahowald M.A."/>
            <person name="Rey F.E."/>
            <person name="Seedorf H."/>
            <person name="Turnbaugh P.J."/>
            <person name="Fulton R.S."/>
            <person name="Wollam A."/>
            <person name="Shah N."/>
            <person name="Wang C."/>
            <person name="Magrini V."/>
            <person name="Wilson R.K."/>
            <person name="Cantarel B.L."/>
            <person name="Coutinho P.M."/>
            <person name="Henrissat B."/>
            <person name="Crock L.W."/>
            <person name="Russell A."/>
            <person name="Verberkmoes N.C."/>
            <person name="Hettich R.L."/>
            <person name="Gordon J.I."/>
        </authorList>
    </citation>
    <scope>NUCLEOTIDE SEQUENCE [LARGE SCALE GENOMIC DNA]</scope>
    <source>
        <strain evidence="3">ATCC 27750 / DSM 3376 / VPI C15-48 / C15-B4</strain>
    </source>
</reference>
<organism evidence="2 3">
    <name type="scientific">Lachnospira eligens (strain ATCC 27750 / DSM 3376 / VPI C15-48 / C15-B4)</name>
    <name type="common">Eubacterium eligens</name>
    <dbReference type="NCBI Taxonomy" id="515620"/>
    <lineage>
        <taxon>Bacteria</taxon>
        <taxon>Bacillati</taxon>
        <taxon>Bacillota</taxon>
        <taxon>Clostridia</taxon>
        <taxon>Lachnospirales</taxon>
        <taxon>Lachnospiraceae</taxon>
        <taxon>Lachnospira</taxon>
    </lineage>
</organism>
<dbReference type="RefSeq" id="WP_012740182.1">
    <property type="nucleotide sequence ID" value="NC_012778.1"/>
</dbReference>
<name>C4Z4R1_LACE2</name>
<dbReference type="Proteomes" id="UP000001476">
    <property type="component" value="Chromosome"/>
</dbReference>
<feature type="signal peptide" evidence="1">
    <location>
        <begin position="1"/>
        <end position="21"/>
    </location>
</feature>
<evidence type="ECO:0000256" key="1">
    <source>
        <dbReference type="SAM" id="SignalP"/>
    </source>
</evidence>
<dbReference type="KEGG" id="eel:EUBELI_01961"/>
<dbReference type="STRING" id="515620.EUBELI_01961"/>
<keyword evidence="1" id="KW-0732">Signal</keyword>
<sequence>MIRLKKSRVFAILCFTAMALGACGKRTEAVISDGEDITEAGTEYPTLEESHEDIFTYKDLKIGNITYLMSEDQVKSIFGKPSEETENNNEKIYSYNEMSIGFEKLDDNNRPDSNGTYKVTQAASIKNNDKFSRNMNVGDSVDDILKAYYRDNDYQNHLYMSEDKTLTYGKFIYGDFTMAELDKINTKDAIAYGLVNYNGYSSLETAKSYNIEFTYFDSKYKGDRASVDDDFATINFEVDNNGKITAISWFYYPEQK</sequence>
<evidence type="ECO:0008006" key="4">
    <source>
        <dbReference type="Google" id="ProtNLM"/>
    </source>
</evidence>
<accession>C4Z4R1</accession>
<proteinExistence type="predicted"/>
<dbReference type="GeneID" id="41356605"/>
<dbReference type="eggNOG" id="ENOG50338EY">
    <property type="taxonomic scope" value="Bacteria"/>
</dbReference>
<dbReference type="AlphaFoldDB" id="C4Z4R1"/>
<feature type="chain" id="PRO_5002947030" description="Lipoprotein" evidence="1">
    <location>
        <begin position="22"/>
        <end position="256"/>
    </location>
</feature>